<name>A0A0V1FFR1_TRIPS</name>
<proteinExistence type="predicted"/>
<evidence type="ECO:0000313" key="2">
    <source>
        <dbReference type="Proteomes" id="UP000054995"/>
    </source>
</evidence>
<dbReference type="Proteomes" id="UP000054995">
    <property type="component" value="Unassembled WGS sequence"/>
</dbReference>
<protein>
    <submittedName>
        <fullName evidence="1">Uncharacterized protein</fullName>
    </submittedName>
</protein>
<dbReference type="OrthoDB" id="5919880at2759"/>
<organism evidence="1 2">
    <name type="scientific">Trichinella pseudospiralis</name>
    <name type="common">Parasitic roundworm</name>
    <dbReference type="NCBI Taxonomy" id="6337"/>
    <lineage>
        <taxon>Eukaryota</taxon>
        <taxon>Metazoa</taxon>
        <taxon>Ecdysozoa</taxon>
        <taxon>Nematoda</taxon>
        <taxon>Enoplea</taxon>
        <taxon>Dorylaimia</taxon>
        <taxon>Trichinellida</taxon>
        <taxon>Trichinellidae</taxon>
        <taxon>Trichinella</taxon>
    </lineage>
</organism>
<comment type="caution">
    <text evidence="1">The sequence shown here is derived from an EMBL/GenBank/DDBJ whole genome shotgun (WGS) entry which is preliminary data.</text>
</comment>
<reference evidence="1 2" key="1">
    <citation type="submission" date="2015-01" db="EMBL/GenBank/DDBJ databases">
        <title>Evolution of Trichinella species and genotypes.</title>
        <authorList>
            <person name="Korhonen P.K."/>
            <person name="Edoardo P."/>
            <person name="Giuseppe L.R."/>
            <person name="Gasser R.B."/>
        </authorList>
    </citation>
    <scope>NUCLEOTIDE SEQUENCE [LARGE SCALE GENOMIC DNA]</scope>
    <source>
        <strain evidence="1">ISS470</strain>
    </source>
</reference>
<gene>
    <name evidence="1" type="ORF">T4D_5271</name>
</gene>
<dbReference type="AlphaFoldDB" id="A0A0V1FFR1"/>
<accession>A0A0V1FFR1</accession>
<dbReference type="EMBL" id="JYDT01000106">
    <property type="protein sequence ID" value="KRY84798.1"/>
    <property type="molecule type" value="Genomic_DNA"/>
</dbReference>
<keyword evidence="2" id="KW-1185">Reference proteome</keyword>
<sequence>MLDLSSGCTVLLLRVYCRYTVNAPPVSRNGITLATSLMSRSLHTNSTFSSHSTIDCWGNPSNSGINRKSSDLSTPSRPPIAAIACSKFPHLSGTESKVQNRFLGKHFIRSSKDYTNVSANKRKRAHARS</sequence>
<evidence type="ECO:0000313" key="1">
    <source>
        <dbReference type="EMBL" id="KRY84798.1"/>
    </source>
</evidence>